<dbReference type="OrthoDB" id="190276at2"/>
<dbReference type="PANTHER" id="PTHR31212">
    <property type="entry name" value="ALPHA-KETOGLUTARATE-DEPENDENT DIOXYGENASE ALKB HOMOLOG 3"/>
    <property type="match status" value="1"/>
</dbReference>
<evidence type="ECO:0000256" key="8">
    <source>
        <dbReference type="ARBA" id="ARBA00023204"/>
    </source>
</evidence>
<dbReference type="Pfam" id="PF13532">
    <property type="entry name" value="2OG-FeII_Oxy_2"/>
    <property type="match status" value="1"/>
</dbReference>
<keyword evidence="5" id="KW-0223">Dioxygenase</keyword>
<dbReference type="Gene3D" id="2.60.120.590">
    <property type="entry name" value="Alpha-ketoglutarate-dependent dioxygenase AlkB-like"/>
    <property type="match status" value="1"/>
</dbReference>
<accession>A0A0J1HB75</accession>
<evidence type="ECO:0000256" key="5">
    <source>
        <dbReference type="ARBA" id="ARBA00022964"/>
    </source>
</evidence>
<dbReference type="RefSeq" id="WP_047877069.1">
    <property type="nucleotide sequence ID" value="NZ_LDOT01000002.1"/>
</dbReference>
<evidence type="ECO:0000256" key="6">
    <source>
        <dbReference type="ARBA" id="ARBA00023002"/>
    </source>
</evidence>
<dbReference type="PATRIC" id="fig|1195763.3.peg.323"/>
<dbReference type="InterPro" id="IPR027450">
    <property type="entry name" value="AlkB-like"/>
</dbReference>
<protein>
    <submittedName>
        <fullName evidence="10">DNA repair protein</fullName>
    </submittedName>
</protein>
<dbReference type="GO" id="GO:0046872">
    <property type="term" value="F:metal ion binding"/>
    <property type="evidence" value="ECO:0007669"/>
    <property type="project" value="UniProtKB-KW"/>
</dbReference>
<dbReference type="PROSITE" id="PS51471">
    <property type="entry name" value="FE2OG_OXY"/>
    <property type="match status" value="1"/>
</dbReference>
<evidence type="ECO:0000313" key="11">
    <source>
        <dbReference type="Proteomes" id="UP000036097"/>
    </source>
</evidence>
<reference evidence="10 11" key="1">
    <citation type="submission" date="2015-05" db="EMBL/GenBank/DDBJ databases">
        <title>Photobacterium galathea sp. nov.</title>
        <authorList>
            <person name="Machado H."/>
            <person name="Gram L."/>
        </authorList>
    </citation>
    <scope>NUCLEOTIDE SEQUENCE [LARGE SCALE GENOMIC DNA]</scope>
    <source>
        <strain evidence="10 11">CGMCC 1.12159</strain>
    </source>
</reference>
<keyword evidence="3" id="KW-0227">DNA damage</keyword>
<dbReference type="GO" id="GO:0032451">
    <property type="term" value="F:demethylase activity"/>
    <property type="evidence" value="ECO:0007669"/>
    <property type="project" value="UniProtKB-ARBA"/>
</dbReference>
<dbReference type="PANTHER" id="PTHR31212:SF4">
    <property type="entry name" value="ALPHA-KETOGLUTARATE-DEPENDENT DIOXYGENASE ALKB HOMOLOG 3"/>
    <property type="match status" value="1"/>
</dbReference>
<dbReference type="GO" id="GO:0016705">
    <property type="term" value="F:oxidoreductase activity, acting on paired donors, with incorporation or reduction of molecular oxygen"/>
    <property type="evidence" value="ECO:0007669"/>
    <property type="project" value="UniProtKB-ARBA"/>
</dbReference>
<dbReference type="InterPro" id="IPR032854">
    <property type="entry name" value="ALKBH3"/>
</dbReference>
<gene>
    <name evidence="10" type="ORF">ABT56_01490</name>
</gene>
<evidence type="ECO:0000256" key="1">
    <source>
        <dbReference type="ARBA" id="ARBA00001954"/>
    </source>
</evidence>
<evidence type="ECO:0000256" key="2">
    <source>
        <dbReference type="ARBA" id="ARBA00022723"/>
    </source>
</evidence>
<dbReference type="GO" id="GO:0140097">
    <property type="term" value="F:catalytic activity, acting on DNA"/>
    <property type="evidence" value="ECO:0007669"/>
    <property type="project" value="UniProtKB-ARBA"/>
</dbReference>
<comment type="caution">
    <text evidence="10">The sequence shown here is derived from an EMBL/GenBank/DDBJ whole genome shotgun (WGS) entry which is preliminary data.</text>
</comment>
<keyword evidence="4" id="KW-0460">Magnesium</keyword>
<evidence type="ECO:0000313" key="10">
    <source>
        <dbReference type="EMBL" id="KLV08908.1"/>
    </source>
</evidence>
<evidence type="ECO:0000256" key="4">
    <source>
        <dbReference type="ARBA" id="ARBA00022842"/>
    </source>
</evidence>
<dbReference type="EMBL" id="LDOT01000002">
    <property type="protein sequence ID" value="KLV08908.1"/>
    <property type="molecule type" value="Genomic_DNA"/>
</dbReference>
<dbReference type="Proteomes" id="UP000036097">
    <property type="component" value="Unassembled WGS sequence"/>
</dbReference>
<organism evidence="10 11">
    <name type="scientific">Photobacterium aquae</name>
    <dbReference type="NCBI Taxonomy" id="1195763"/>
    <lineage>
        <taxon>Bacteria</taxon>
        <taxon>Pseudomonadati</taxon>
        <taxon>Pseudomonadota</taxon>
        <taxon>Gammaproteobacteria</taxon>
        <taxon>Vibrionales</taxon>
        <taxon>Vibrionaceae</taxon>
        <taxon>Photobacterium</taxon>
    </lineage>
</organism>
<keyword evidence="2" id="KW-0479">Metal-binding</keyword>
<keyword evidence="8" id="KW-0234">DNA repair</keyword>
<keyword evidence="7" id="KW-0408">Iron</keyword>
<name>A0A0J1HB75_9GAMM</name>
<dbReference type="InterPro" id="IPR005123">
    <property type="entry name" value="Oxoglu/Fe-dep_dioxygenase_dom"/>
</dbReference>
<evidence type="ECO:0000259" key="9">
    <source>
        <dbReference type="PROSITE" id="PS51471"/>
    </source>
</evidence>
<feature type="domain" description="Fe2OG dioxygenase" evidence="9">
    <location>
        <begin position="103"/>
        <end position="200"/>
    </location>
</feature>
<comment type="cofactor">
    <cofactor evidence="1">
        <name>Fe(2+)</name>
        <dbReference type="ChEBI" id="CHEBI:29033"/>
    </cofactor>
</comment>
<dbReference type="STRING" id="1195763.ABT56_01490"/>
<dbReference type="SUPFAM" id="SSF51197">
    <property type="entry name" value="Clavaminate synthase-like"/>
    <property type="match status" value="1"/>
</dbReference>
<dbReference type="FunFam" id="2.60.120.590:FF:000004">
    <property type="entry name" value="DNA oxidative demethylase ALKBH2"/>
    <property type="match status" value="1"/>
</dbReference>
<keyword evidence="11" id="KW-1185">Reference proteome</keyword>
<dbReference type="GO" id="GO:0051213">
    <property type="term" value="F:dioxygenase activity"/>
    <property type="evidence" value="ECO:0007669"/>
    <property type="project" value="UniProtKB-KW"/>
</dbReference>
<dbReference type="AlphaFoldDB" id="A0A0J1HB75"/>
<dbReference type="GO" id="GO:0016787">
    <property type="term" value="F:hydrolase activity"/>
    <property type="evidence" value="ECO:0007669"/>
    <property type="project" value="UniProtKB-ARBA"/>
</dbReference>
<dbReference type="GO" id="GO:0006307">
    <property type="term" value="P:DNA alkylation repair"/>
    <property type="evidence" value="ECO:0007669"/>
    <property type="project" value="InterPro"/>
</dbReference>
<evidence type="ECO:0000256" key="7">
    <source>
        <dbReference type="ARBA" id="ARBA00023004"/>
    </source>
</evidence>
<dbReference type="InterPro" id="IPR037151">
    <property type="entry name" value="AlkB-like_sf"/>
</dbReference>
<evidence type="ECO:0000256" key="3">
    <source>
        <dbReference type="ARBA" id="ARBA00022763"/>
    </source>
</evidence>
<proteinExistence type="predicted"/>
<sequence length="206" mass="24204">MNVNIVPTIESNAWESIPQGQLCWLPNFLSRDEADRLYDQLEVELNWQQKAIFMYGRKVLQPRLQAWCGEEAYTYSGLRMEPAPWTPGLKQIRDKLYRLLSCRFNTVLVNKYRDGSDYMGWHQDNETELGHQPIIASVSLGETRRFVLRHLHSRQKREFELTHGSLLVMAGDLQQYWQHTIPKTLQDKQPRINLTYRWIDGGGPQS</sequence>
<keyword evidence="6" id="KW-0560">Oxidoreductase</keyword>